<dbReference type="GO" id="GO:0031956">
    <property type="term" value="F:medium-chain fatty acid-CoA ligase activity"/>
    <property type="evidence" value="ECO:0007669"/>
    <property type="project" value="TreeGrafter"/>
</dbReference>
<feature type="domain" description="AMP-binding enzyme C-terminal" evidence="3">
    <location>
        <begin position="466"/>
        <end position="542"/>
    </location>
</feature>
<name>A0A9W6KZH5_9PSEU</name>
<keyword evidence="5" id="KW-1185">Reference proteome</keyword>
<gene>
    <name evidence="4" type="ORF">GCM10017577_05790</name>
</gene>
<feature type="region of interest" description="Disordered" evidence="1">
    <location>
        <begin position="614"/>
        <end position="633"/>
    </location>
</feature>
<dbReference type="PROSITE" id="PS00455">
    <property type="entry name" value="AMP_BINDING"/>
    <property type="match status" value="1"/>
</dbReference>
<dbReference type="InterPro" id="IPR045851">
    <property type="entry name" value="AMP-bd_C_sf"/>
</dbReference>
<dbReference type="Gene3D" id="3.30.300.30">
    <property type="match status" value="1"/>
</dbReference>
<dbReference type="EMBL" id="BSFQ01000002">
    <property type="protein sequence ID" value="GLL09439.1"/>
    <property type="molecule type" value="Genomic_DNA"/>
</dbReference>
<organism evidence="4 5">
    <name type="scientific">Pseudonocardia halophobica</name>
    <dbReference type="NCBI Taxonomy" id="29401"/>
    <lineage>
        <taxon>Bacteria</taxon>
        <taxon>Bacillati</taxon>
        <taxon>Actinomycetota</taxon>
        <taxon>Actinomycetes</taxon>
        <taxon>Pseudonocardiales</taxon>
        <taxon>Pseudonocardiaceae</taxon>
        <taxon>Pseudonocardia</taxon>
    </lineage>
</organism>
<accession>A0A9W6KZH5</accession>
<evidence type="ECO:0000256" key="1">
    <source>
        <dbReference type="SAM" id="MobiDB-lite"/>
    </source>
</evidence>
<dbReference type="Pfam" id="PF00501">
    <property type="entry name" value="AMP-binding"/>
    <property type="match status" value="1"/>
</dbReference>
<dbReference type="PANTHER" id="PTHR43201">
    <property type="entry name" value="ACYL-COA SYNTHETASE"/>
    <property type="match status" value="1"/>
</dbReference>
<protein>
    <submittedName>
        <fullName evidence="4">Acyl-CoA synthetase</fullName>
    </submittedName>
</protein>
<dbReference type="Proteomes" id="UP001143463">
    <property type="component" value="Unassembled WGS sequence"/>
</dbReference>
<dbReference type="GO" id="GO:0006631">
    <property type="term" value="P:fatty acid metabolic process"/>
    <property type="evidence" value="ECO:0007669"/>
    <property type="project" value="TreeGrafter"/>
</dbReference>
<reference evidence="4" key="1">
    <citation type="journal article" date="2014" name="Int. J. Syst. Evol. Microbiol.">
        <title>Complete genome sequence of Corynebacterium casei LMG S-19264T (=DSM 44701T), isolated from a smear-ripened cheese.</title>
        <authorList>
            <consortium name="US DOE Joint Genome Institute (JGI-PGF)"/>
            <person name="Walter F."/>
            <person name="Albersmeier A."/>
            <person name="Kalinowski J."/>
            <person name="Ruckert C."/>
        </authorList>
    </citation>
    <scope>NUCLEOTIDE SEQUENCE</scope>
    <source>
        <strain evidence="4">VKM Ac-1069</strain>
    </source>
</reference>
<feature type="domain" description="AMP-dependent synthetase/ligase" evidence="2">
    <location>
        <begin position="39"/>
        <end position="407"/>
    </location>
</feature>
<evidence type="ECO:0000313" key="4">
    <source>
        <dbReference type="EMBL" id="GLL09439.1"/>
    </source>
</evidence>
<dbReference type="InterPro" id="IPR025110">
    <property type="entry name" value="AMP-bd_C"/>
</dbReference>
<dbReference type="Pfam" id="PF13193">
    <property type="entry name" value="AMP-binding_C"/>
    <property type="match status" value="1"/>
</dbReference>
<sequence length="633" mass="67794">MPERTLVRRRVRGPADVADIERHDPADLRPADTVLGCLRAVAAEQPGKQAVVLVEPPDLLTPARSLDYAGLVAGVEGTADLFREVGGADSVVGLLLPMLPEGLVALWGAQTAGIAVPINPFLELPAITGILDRTHATAVVTTRKVLEEKGGAQALHQAVPSLRRVFTVEDLIAARDRSLTFTPDPDPDRDSLVMPTGGTTGTPKLVRMSQGGQLTVAWNVGALMGNEPDTVTLHGMPNFHCGGTISLGLRTLLFGGTLLTLTSEGFRSRQAVTAFWDVARRYRVTSLLATPTTATALLHGQGDADGCCIRDFHVGGAPLSTDVLERFHARFGIWLRENWGMTELHGTTTGHFDDGRRPRVGSAGRALPFVRVKAVELDADGGWVRDCDPGERGVLLTGTPTTMAGYLDPSLDADYFPTGLPDDLPAGWRWGNTGDLGTVDGDGFVWIFGRAKDLIIRGGHNIDPGEIEDALVRHPAVHLAAAIGRPDPVKGELPMAYVQLREDEAAEPADLLGHCRTHIGERAAVPVEVVVLERMPTTPVGKISKPALRREALLREVRRVVRKHVPDGTVLLDETGPRQRVVITVADSAAAEALRVPLSGYPFEVSLVVARSERPTRPTPVAHRPAPLITGSP</sequence>
<dbReference type="InterPro" id="IPR042099">
    <property type="entry name" value="ANL_N_sf"/>
</dbReference>
<evidence type="ECO:0000259" key="3">
    <source>
        <dbReference type="Pfam" id="PF13193"/>
    </source>
</evidence>
<dbReference type="Gene3D" id="3.40.50.12780">
    <property type="entry name" value="N-terminal domain of ligase-like"/>
    <property type="match status" value="1"/>
</dbReference>
<dbReference type="InterPro" id="IPR000873">
    <property type="entry name" value="AMP-dep_synth/lig_dom"/>
</dbReference>
<dbReference type="AlphaFoldDB" id="A0A9W6KZH5"/>
<dbReference type="SUPFAM" id="SSF56801">
    <property type="entry name" value="Acetyl-CoA synthetase-like"/>
    <property type="match status" value="1"/>
</dbReference>
<dbReference type="RefSeq" id="WP_156067028.1">
    <property type="nucleotide sequence ID" value="NZ_BAAAUZ010000013.1"/>
</dbReference>
<dbReference type="InterPro" id="IPR020845">
    <property type="entry name" value="AMP-binding_CS"/>
</dbReference>
<reference evidence="4" key="2">
    <citation type="submission" date="2023-01" db="EMBL/GenBank/DDBJ databases">
        <authorList>
            <person name="Sun Q."/>
            <person name="Evtushenko L."/>
        </authorList>
    </citation>
    <scope>NUCLEOTIDE SEQUENCE</scope>
    <source>
        <strain evidence="4">VKM Ac-1069</strain>
    </source>
</reference>
<comment type="caution">
    <text evidence="4">The sequence shown here is derived from an EMBL/GenBank/DDBJ whole genome shotgun (WGS) entry which is preliminary data.</text>
</comment>
<evidence type="ECO:0000259" key="2">
    <source>
        <dbReference type="Pfam" id="PF00501"/>
    </source>
</evidence>
<evidence type="ECO:0000313" key="5">
    <source>
        <dbReference type="Proteomes" id="UP001143463"/>
    </source>
</evidence>
<proteinExistence type="predicted"/>
<dbReference type="PANTHER" id="PTHR43201:SF32">
    <property type="entry name" value="2-SUCCINYLBENZOATE--COA LIGASE, CHLOROPLASTIC_PEROXISOMAL"/>
    <property type="match status" value="1"/>
</dbReference>
<feature type="region of interest" description="Disordered" evidence="1">
    <location>
        <begin position="179"/>
        <end position="201"/>
    </location>
</feature>